<dbReference type="Pfam" id="PF01627">
    <property type="entry name" value="Hpt"/>
    <property type="match status" value="1"/>
</dbReference>
<keyword evidence="14" id="KW-1185">Reference proteome</keyword>
<feature type="domain" description="PAC" evidence="11">
    <location>
        <begin position="205"/>
        <end position="258"/>
    </location>
</feature>
<dbReference type="InterPro" id="IPR001789">
    <property type="entry name" value="Sig_transdc_resp-reg_receiver"/>
</dbReference>
<name>A0ABY6JL35_9ENTR</name>
<feature type="domain" description="HPt" evidence="12">
    <location>
        <begin position="802"/>
        <end position="899"/>
    </location>
</feature>
<feature type="modified residue" description="Phosphohistidine" evidence="5">
    <location>
        <position position="841"/>
    </location>
</feature>
<evidence type="ECO:0000259" key="8">
    <source>
        <dbReference type="PROSITE" id="PS50109"/>
    </source>
</evidence>
<dbReference type="SMART" id="SM00387">
    <property type="entry name" value="HATPase_c"/>
    <property type="match status" value="1"/>
</dbReference>
<organism evidence="13 14">
    <name type="scientific">Siccibacter colletis</name>
    <dbReference type="NCBI Taxonomy" id="1505757"/>
    <lineage>
        <taxon>Bacteria</taxon>
        <taxon>Pseudomonadati</taxon>
        <taxon>Pseudomonadota</taxon>
        <taxon>Gammaproteobacteria</taxon>
        <taxon>Enterobacterales</taxon>
        <taxon>Enterobacteriaceae</taxon>
        <taxon>Siccibacter</taxon>
    </lineage>
</organism>
<dbReference type="PROSITE" id="PS50109">
    <property type="entry name" value="HIS_KIN"/>
    <property type="match status" value="1"/>
</dbReference>
<dbReference type="InterPro" id="IPR000700">
    <property type="entry name" value="PAS-assoc_C"/>
</dbReference>
<keyword evidence="4" id="KW-0902">Two-component regulatory system</keyword>
<dbReference type="RefSeq" id="WP_406678802.1">
    <property type="nucleotide sequence ID" value="NZ_CP074352.1"/>
</dbReference>
<accession>A0ABY6JL35</accession>
<evidence type="ECO:0000256" key="2">
    <source>
        <dbReference type="ARBA" id="ARBA00012438"/>
    </source>
</evidence>
<dbReference type="InterPro" id="IPR000626">
    <property type="entry name" value="Ubiquitin-like_dom"/>
</dbReference>
<dbReference type="SUPFAM" id="SSF47384">
    <property type="entry name" value="Homodimeric domain of signal transducing histidine kinase"/>
    <property type="match status" value="1"/>
</dbReference>
<gene>
    <name evidence="13" type="ORF">KFZ77_07625</name>
</gene>
<dbReference type="Pfam" id="PF00072">
    <property type="entry name" value="Response_reg"/>
    <property type="match status" value="2"/>
</dbReference>
<dbReference type="InterPro" id="IPR004358">
    <property type="entry name" value="Sig_transdc_His_kin-like_C"/>
</dbReference>
<dbReference type="CDD" id="cd16922">
    <property type="entry name" value="HATPase_EvgS-ArcB-TorS-like"/>
    <property type="match status" value="1"/>
</dbReference>
<dbReference type="CDD" id="cd00082">
    <property type="entry name" value="HisKA"/>
    <property type="match status" value="1"/>
</dbReference>
<dbReference type="SMART" id="SM00448">
    <property type="entry name" value="REC"/>
    <property type="match status" value="2"/>
</dbReference>
<feature type="domain" description="Response regulatory" evidence="9">
    <location>
        <begin position="511"/>
        <end position="628"/>
    </location>
</feature>
<dbReference type="SUPFAM" id="SSF52172">
    <property type="entry name" value="CheY-like"/>
    <property type="match status" value="2"/>
</dbReference>
<dbReference type="PROSITE" id="PS50894">
    <property type="entry name" value="HPT"/>
    <property type="match status" value="1"/>
</dbReference>
<evidence type="ECO:0000259" key="11">
    <source>
        <dbReference type="PROSITE" id="PS50113"/>
    </source>
</evidence>
<evidence type="ECO:0000256" key="4">
    <source>
        <dbReference type="ARBA" id="ARBA00023012"/>
    </source>
</evidence>
<dbReference type="InterPro" id="IPR036097">
    <property type="entry name" value="HisK_dim/P_sf"/>
</dbReference>
<dbReference type="Proteomes" id="UP001156318">
    <property type="component" value="Chromosome"/>
</dbReference>
<keyword evidence="3 6" id="KW-0597">Phosphoprotein</keyword>
<dbReference type="InterPro" id="IPR003661">
    <property type="entry name" value="HisK_dim/P_dom"/>
</dbReference>
<evidence type="ECO:0000256" key="1">
    <source>
        <dbReference type="ARBA" id="ARBA00000085"/>
    </source>
</evidence>
<dbReference type="Gene3D" id="1.20.120.160">
    <property type="entry name" value="HPT domain"/>
    <property type="match status" value="1"/>
</dbReference>
<dbReference type="Pfam" id="PF08447">
    <property type="entry name" value="PAS_3"/>
    <property type="match status" value="1"/>
</dbReference>
<dbReference type="Gene3D" id="3.40.50.2300">
    <property type="match status" value="2"/>
</dbReference>
<dbReference type="InterPro" id="IPR035965">
    <property type="entry name" value="PAS-like_dom_sf"/>
</dbReference>
<dbReference type="Pfam" id="PF02518">
    <property type="entry name" value="HATPase_c"/>
    <property type="match status" value="1"/>
</dbReference>
<dbReference type="PRINTS" id="PR00344">
    <property type="entry name" value="BCTRLSENSOR"/>
</dbReference>
<dbReference type="NCBIfam" id="TIGR00229">
    <property type="entry name" value="sensory_box"/>
    <property type="match status" value="1"/>
</dbReference>
<dbReference type="PROSITE" id="PS50110">
    <property type="entry name" value="RESPONSE_REGULATORY"/>
    <property type="match status" value="2"/>
</dbReference>
<dbReference type="InterPro" id="IPR001610">
    <property type="entry name" value="PAC"/>
</dbReference>
<evidence type="ECO:0000256" key="6">
    <source>
        <dbReference type="PROSITE-ProRule" id="PRU00169"/>
    </source>
</evidence>
<dbReference type="InterPro" id="IPR003594">
    <property type="entry name" value="HATPase_dom"/>
</dbReference>
<dbReference type="InterPro" id="IPR036641">
    <property type="entry name" value="HPT_dom_sf"/>
</dbReference>
<dbReference type="InterPro" id="IPR011006">
    <property type="entry name" value="CheY-like_superfamily"/>
</dbReference>
<dbReference type="CDD" id="cd17546">
    <property type="entry name" value="REC_hyHK_CKI1_RcsC-like"/>
    <property type="match status" value="1"/>
</dbReference>
<dbReference type="PANTHER" id="PTHR45339">
    <property type="entry name" value="HYBRID SIGNAL TRANSDUCTION HISTIDINE KINASE J"/>
    <property type="match status" value="1"/>
</dbReference>
<dbReference type="InterPro" id="IPR000014">
    <property type="entry name" value="PAS"/>
</dbReference>
<feature type="domain" description="Histidine kinase" evidence="8">
    <location>
        <begin position="276"/>
        <end position="494"/>
    </location>
</feature>
<dbReference type="InterPro" id="IPR013655">
    <property type="entry name" value="PAS_fold_3"/>
</dbReference>
<sequence>MPQGKMPQELDALRAALLVYDADERLVAFNARVEEFYPGMTNRIKTGMTLTELAEGFIASAYMSDDSQNKQSMMNSLLARCRLDNHSELREMSGRTLYVQHTRTPDGGIVSLHTDMSGLDLITRSREQLHQDFLLAAESTLIGIWDWHKQSDLLQVNDALLTLLGYPRETWHYAGSLFDTIIHPDDRLALQQLLADASNQQQPVFEREIRLLHRNGSYRWMLLSGQVISLSVEGETLRVIGTLQDITKRKEAEQVSLQAVAAARAANEAKSAFLANMSHEIRTPMNGILGMTQLCLETPLSDEQHEYMTLVQHSARSLLRIINDILDYSKIEAGKVELDEERFELRPFLQSMMRALMPIASEKDLELLLNIAPDVPNVLTTDNVRLRQVLTNLVSNALKFTHSGEVELSVTRQDEAARLRFQVRDTGIGIPQDKQSLIFESFSQADTSTTRRYGGTGLGLTISARLVEMMGGELNVESEPGRGSVFHFSLPLPEVPVVSPSVPPPSLVGVTVLVVDDNATNRRLMSDMLRNMGMKPTTADSADAALALLAQNPHFALILLDAQMPEKDGMTLAREIKADARLAASKIVMLSSMSRFMDSGQLKRLGIQYFLSKPVDQYELKEAMLAALATTTAFPASTPQPAPAQVAPRCSGLRILLAEDNLVNQKLASHFLTRLGHEFALADNGLQALEQLDNGPWDVILMDLQMPEMDGERATQIIREREQVNPAFAHQRIIAMTAHAMKGDKEFCLAHGFDGYVAKPVTLDVLSNEIDRVMGLNLSPDPVTAPADSPDAATLCQRIGVDPPLLQELLALFDDHFTDTVQALDAALHADDRQAIGRLAHKLRGEAGTFGFDELVSLLQRAETAAKQGEPLDAGQLSAQLLQASNAVTARLQELRESL</sequence>
<reference evidence="13 14" key="1">
    <citation type="submission" date="2021-05" db="EMBL/GenBank/DDBJ databases">
        <title>Isolation, identification, and the growth promoting effects of Pantoea dispersa strain YSD J2 from the aboveground leaves of Cyperus esculentus L.Var. Sativus.</title>
        <authorList>
            <person name="Wang S."/>
            <person name="Tang X.M."/>
            <person name="Huang Y.N."/>
        </authorList>
    </citation>
    <scope>NUCLEOTIDE SEQUENCE [LARGE SCALE GENOMIC DNA]</scope>
    <source>
        <strain evidence="14">YSD YN2</strain>
    </source>
</reference>
<evidence type="ECO:0000313" key="13">
    <source>
        <dbReference type="EMBL" id="UYU33366.1"/>
    </source>
</evidence>
<evidence type="ECO:0000259" key="12">
    <source>
        <dbReference type="PROSITE" id="PS50894"/>
    </source>
</evidence>
<evidence type="ECO:0000256" key="3">
    <source>
        <dbReference type="ARBA" id="ARBA00022553"/>
    </source>
</evidence>
<dbReference type="SUPFAM" id="SSF55785">
    <property type="entry name" value="PYP-like sensor domain (PAS domain)"/>
    <property type="match status" value="1"/>
</dbReference>
<dbReference type="CDD" id="cd00130">
    <property type="entry name" value="PAS"/>
    <property type="match status" value="1"/>
</dbReference>
<dbReference type="InterPro" id="IPR008207">
    <property type="entry name" value="Sig_transdc_His_kin_Hpt_dom"/>
</dbReference>
<protein>
    <recommendedName>
        <fullName evidence="2">histidine kinase</fullName>
        <ecNumber evidence="2">2.7.13.3</ecNumber>
    </recommendedName>
</protein>
<dbReference type="PROSITE" id="PS50112">
    <property type="entry name" value="PAS"/>
    <property type="match status" value="1"/>
</dbReference>
<dbReference type="Pfam" id="PF12860">
    <property type="entry name" value="PAS_7"/>
    <property type="match status" value="1"/>
</dbReference>
<feature type="modified residue" description="4-aspartylphosphate" evidence="6">
    <location>
        <position position="703"/>
    </location>
</feature>
<dbReference type="PANTHER" id="PTHR45339:SF5">
    <property type="entry name" value="HISTIDINE KINASE"/>
    <property type="match status" value="1"/>
</dbReference>
<feature type="domain" description="Ubiquitin-like" evidence="7">
    <location>
        <begin position="394"/>
        <end position="454"/>
    </location>
</feature>
<dbReference type="Gene3D" id="3.30.565.10">
    <property type="entry name" value="Histidine kinase-like ATPase, C-terminal domain"/>
    <property type="match status" value="1"/>
</dbReference>
<comment type="catalytic activity">
    <reaction evidence="1">
        <text>ATP + protein L-histidine = ADP + protein N-phospho-L-histidine.</text>
        <dbReference type="EC" id="2.7.13.3"/>
    </reaction>
</comment>
<dbReference type="Pfam" id="PF00512">
    <property type="entry name" value="HisKA"/>
    <property type="match status" value="1"/>
</dbReference>
<dbReference type="SMART" id="SM00388">
    <property type="entry name" value="HisKA"/>
    <property type="match status" value="1"/>
</dbReference>
<feature type="domain" description="PAS" evidence="10">
    <location>
        <begin position="129"/>
        <end position="201"/>
    </location>
</feature>
<dbReference type="EMBL" id="CP074352">
    <property type="protein sequence ID" value="UYU33366.1"/>
    <property type="molecule type" value="Genomic_DNA"/>
</dbReference>
<dbReference type="InterPro" id="IPR005467">
    <property type="entry name" value="His_kinase_dom"/>
</dbReference>
<proteinExistence type="predicted"/>
<evidence type="ECO:0000256" key="5">
    <source>
        <dbReference type="PROSITE-ProRule" id="PRU00110"/>
    </source>
</evidence>
<dbReference type="PROSITE" id="PS50053">
    <property type="entry name" value="UBIQUITIN_2"/>
    <property type="match status" value="1"/>
</dbReference>
<dbReference type="Gene3D" id="3.30.450.20">
    <property type="entry name" value="PAS domain"/>
    <property type="match status" value="1"/>
</dbReference>
<feature type="domain" description="Response regulatory" evidence="9">
    <location>
        <begin position="654"/>
        <end position="774"/>
    </location>
</feature>
<evidence type="ECO:0000259" key="9">
    <source>
        <dbReference type="PROSITE" id="PS50110"/>
    </source>
</evidence>
<dbReference type="SUPFAM" id="SSF55874">
    <property type="entry name" value="ATPase domain of HSP90 chaperone/DNA topoisomerase II/histidine kinase"/>
    <property type="match status" value="1"/>
</dbReference>
<evidence type="ECO:0000259" key="7">
    <source>
        <dbReference type="PROSITE" id="PS50053"/>
    </source>
</evidence>
<dbReference type="Gene3D" id="1.10.287.130">
    <property type="match status" value="1"/>
</dbReference>
<dbReference type="InterPro" id="IPR036890">
    <property type="entry name" value="HATPase_C_sf"/>
</dbReference>
<evidence type="ECO:0000259" key="10">
    <source>
        <dbReference type="PROSITE" id="PS50112"/>
    </source>
</evidence>
<evidence type="ECO:0000313" key="14">
    <source>
        <dbReference type="Proteomes" id="UP001156318"/>
    </source>
</evidence>
<feature type="modified residue" description="4-aspartylphosphate" evidence="6">
    <location>
        <position position="561"/>
    </location>
</feature>
<dbReference type="SMART" id="SM00091">
    <property type="entry name" value="PAS"/>
    <property type="match status" value="2"/>
</dbReference>
<dbReference type="EC" id="2.7.13.3" evidence="2"/>
<dbReference type="SUPFAM" id="SSF47226">
    <property type="entry name" value="Histidine-containing phosphotransfer domain, HPT domain"/>
    <property type="match status" value="1"/>
</dbReference>
<dbReference type="SMART" id="SM00086">
    <property type="entry name" value="PAC"/>
    <property type="match status" value="1"/>
</dbReference>
<dbReference type="PROSITE" id="PS50113">
    <property type="entry name" value="PAC"/>
    <property type="match status" value="1"/>
</dbReference>